<keyword evidence="1" id="KW-0227">DNA damage</keyword>
<feature type="domain" description="DNA helicase Pif1-like DEAD-box helicase" evidence="2">
    <location>
        <begin position="38"/>
        <end position="97"/>
    </location>
</feature>
<keyword evidence="1" id="KW-0378">Hydrolase</keyword>
<sequence length="116" mass="12251">MQTEVPSIVVDGHELPPKSCAVNRWVKEKLPTCAASPFYVLVHGQAGSGKSLLLKSIANGVRSHFKDDKSCIVTAPVAIAANLVGGKTINSTFILKVRPLNIPKPGLNASQESTCS</sequence>
<comment type="similarity">
    <text evidence="1">Belongs to the helicase family.</text>
</comment>
<keyword evidence="1" id="KW-0547">Nucleotide-binding</keyword>
<evidence type="ECO:0000259" key="2">
    <source>
        <dbReference type="Pfam" id="PF05970"/>
    </source>
</evidence>
<dbReference type="GO" id="GO:0005524">
    <property type="term" value="F:ATP binding"/>
    <property type="evidence" value="ECO:0007669"/>
    <property type="project" value="UniProtKB-KW"/>
</dbReference>
<name>A0AAE9EKX6_CAEBR</name>
<protein>
    <recommendedName>
        <fullName evidence="1">ATP-dependent DNA helicase</fullName>
        <ecNumber evidence="1">5.6.2.3</ecNumber>
    </recommendedName>
</protein>
<dbReference type="SUPFAM" id="SSF52540">
    <property type="entry name" value="P-loop containing nucleoside triphosphate hydrolases"/>
    <property type="match status" value="1"/>
</dbReference>
<dbReference type="GO" id="GO:0006281">
    <property type="term" value="P:DNA repair"/>
    <property type="evidence" value="ECO:0007669"/>
    <property type="project" value="UniProtKB-KW"/>
</dbReference>
<keyword evidence="4" id="KW-1185">Reference proteome</keyword>
<dbReference type="Pfam" id="PF05970">
    <property type="entry name" value="PIF1"/>
    <property type="match status" value="1"/>
</dbReference>
<keyword evidence="1" id="KW-0347">Helicase</keyword>
<reference evidence="3 4" key="1">
    <citation type="submission" date="2022-04" db="EMBL/GenBank/DDBJ databases">
        <title>Chromosome-level reference genomes for two strains of Caenorhabditis briggsae: an improved platform for comparative genomics.</title>
        <authorList>
            <person name="Stevens L."/>
            <person name="Andersen E."/>
        </authorList>
    </citation>
    <scope>NUCLEOTIDE SEQUENCE [LARGE SCALE GENOMIC DNA]</scope>
    <source>
        <strain evidence="3">VX34</strain>
        <tissue evidence="3">Whole-organism</tissue>
    </source>
</reference>
<comment type="catalytic activity">
    <reaction evidence="1">
        <text>ATP + H2O = ADP + phosphate + H(+)</text>
        <dbReference type="Rhea" id="RHEA:13065"/>
        <dbReference type="ChEBI" id="CHEBI:15377"/>
        <dbReference type="ChEBI" id="CHEBI:15378"/>
        <dbReference type="ChEBI" id="CHEBI:30616"/>
        <dbReference type="ChEBI" id="CHEBI:43474"/>
        <dbReference type="ChEBI" id="CHEBI:456216"/>
        <dbReference type="EC" id="5.6.2.3"/>
    </reaction>
</comment>
<dbReference type="InterPro" id="IPR010285">
    <property type="entry name" value="DNA_helicase_pif1-like_DEAD"/>
</dbReference>
<accession>A0AAE9EKX6</accession>
<dbReference type="GO" id="GO:0000723">
    <property type="term" value="P:telomere maintenance"/>
    <property type="evidence" value="ECO:0007669"/>
    <property type="project" value="InterPro"/>
</dbReference>
<evidence type="ECO:0000256" key="1">
    <source>
        <dbReference type="RuleBase" id="RU363044"/>
    </source>
</evidence>
<keyword evidence="1" id="KW-0067">ATP-binding</keyword>
<dbReference type="AlphaFoldDB" id="A0AAE9EKX6"/>
<keyword evidence="1" id="KW-0234">DNA repair</keyword>
<comment type="cofactor">
    <cofactor evidence="1">
        <name>Mg(2+)</name>
        <dbReference type="ChEBI" id="CHEBI:18420"/>
    </cofactor>
</comment>
<dbReference type="EMBL" id="CP092623">
    <property type="protein sequence ID" value="UMM26146.1"/>
    <property type="molecule type" value="Genomic_DNA"/>
</dbReference>
<dbReference type="GO" id="GO:0043139">
    <property type="term" value="F:5'-3' DNA helicase activity"/>
    <property type="evidence" value="ECO:0007669"/>
    <property type="project" value="UniProtKB-EC"/>
</dbReference>
<evidence type="ECO:0000313" key="4">
    <source>
        <dbReference type="Proteomes" id="UP000829354"/>
    </source>
</evidence>
<proteinExistence type="inferred from homology"/>
<dbReference type="Gene3D" id="3.40.50.300">
    <property type="entry name" value="P-loop containing nucleotide triphosphate hydrolases"/>
    <property type="match status" value="1"/>
</dbReference>
<dbReference type="GO" id="GO:0016787">
    <property type="term" value="F:hydrolase activity"/>
    <property type="evidence" value="ECO:0007669"/>
    <property type="project" value="UniProtKB-KW"/>
</dbReference>
<gene>
    <name evidence="3" type="ORF">L5515_009973</name>
</gene>
<dbReference type="Proteomes" id="UP000829354">
    <property type="component" value="Chromosome IV"/>
</dbReference>
<keyword evidence="1" id="KW-0233">DNA recombination</keyword>
<dbReference type="EC" id="5.6.2.3" evidence="1"/>
<evidence type="ECO:0000313" key="3">
    <source>
        <dbReference type="EMBL" id="UMM26146.1"/>
    </source>
</evidence>
<dbReference type="GO" id="GO:0006310">
    <property type="term" value="P:DNA recombination"/>
    <property type="evidence" value="ECO:0007669"/>
    <property type="project" value="UniProtKB-KW"/>
</dbReference>
<organism evidence="3 4">
    <name type="scientific">Caenorhabditis briggsae</name>
    <dbReference type="NCBI Taxonomy" id="6238"/>
    <lineage>
        <taxon>Eukaryota</taxon>
        <taxon>Metazoa</taxon>
        <taxon>Ecdysozoa</taxon>
        <taxon>Nematoda</taxon>
        <taxon>Chromadorea</taxon>
        <taxon>Rhabditida</taxon>
        <taxon>Rhabditina</taxon>
        <taxon>Rhabditomorpha</taxon>
        <taxon>Rhabditoidea</taxon>
        <taxon>Rhabditidae</taxon>
        <taxon>Peloderinae</taxon>
        <taxon>Caenorhabditis</taxon>
    </lineage>
</organism>
<dbReference type="InterPro" id="IPR027417">
    <property type="entry name" value="P-loop_NTPase"/>
</dbReference>